<evidence type="ECO:0000313" key="3">
    <source>
        <dbReference type="Proteomes" id="UP000829196"/>
    </source>
</evidence>
<reference evidence="2" key="1">
    <citation type="journal article" date="2022" name="Front. Genet.">
        <title>Chromosome-Scale Assembly of the Dendrobium nobile Genome Provides Insights Into the Molecular Mechanism of the Biosynthesis of the Medicinal Active Ingredient of Dendrobium.</title>
        <authorList>
            <person name="Xu Q."/>
            <person name="Niu S.-C."/>
            <person name="Li K.-L."/>
            <person name="Zheng P.-J."/>
            <person name="Zhang X.-J."/>
            <person name="Jia Y."/>
            <person name="Liu Y."/>
            <person name="Niu Y.-X."/>
            <person name="Yu L.-H."/>
            <person name="Chen D.-F."/>
            <person name="Zhang G.-Q."/>
        </authorList>
    </citation>
    <scope>NUCLEOTIDE SEQUENCE</scope>
    <source>
        <tissue evidence="2">Leaf</tissue>
    </source>
</reference>
<dbReference type="AlphaFoldDB" id="A0A8T3B6H4"/>
<accession>A0A8T3B6H4</accession>
<organism evidence="2 3">
    <name type="scientific">Dendrobium nobile</name>
    <name type="common">Orchid</name>
    <dbReference type="NCBI Taxonomy" id="94219"/>
    <lineage>
        <taxon>Eukaryota</taxon>
        <taxon>Viridiplantae</taxon>
        <taxon>Streptophyta</taxon>
        <taxon>Embryophyta</taxon>
        <taxon>Tracheophyta</taxon>
        <taxon>Spermatophyta</taxon>
        <taxon>Magnoliopsida</taxon>
        <taxon>Liliopsida</taxon>
        <taxon>Asparagales</taxon>
        <taxon>Orchidaceae</taxon>
        <taxon>Epidendroideae</taxon>
        <taxon>Malaxideae</taxon>
        <taxon>Dendrobiinae</taxon>
        <taxon>Dendrobium</taxon>
    </lineage>
</organism>
<feature type="compositionally biased region" description="Basic and acidic residues" evidence="1">
    <location>
        <begin position="1"/>
        <end position="11"/>
    </location>
</feature>
<sequence length="61" mass="6672">MSKWAVEDCRSVKLQQRSGESGGTASTRQQGHVPTRGTMERLRSEARRSPVVVMGGAARRS</sequence>
<comment type="caution">
    <text evidence="2">The sequence shown here is derived from an EMBL/GenBank/DDBJ whole genome shotgun (WGS) entry which is preliminary data.</text>
</comment>
<feature type="region of interest" description="Disordered" evidence="1">
    <location>
        <begin position="1"/>
        <end position="61"/>
    </location>
</feature>
<dbReference type="EMBL" id="JAGYWB010000010">
    <property type="protein sequence ID" value="KAI0506977.1"/>
    <property type="molecule type" value="Genomic_DNA"/>
</dbReference>
<dbReference type="Proteomes" id="UP000829196">
    <property type="component" value="Unassembled WGS sequence"/>
</dbReference>
<feature type="compositionally biased region" description="Basic and acidic residues" evidence="1">
    <location>
        <begin position="38"/>
        <end position="48"/>
    </location>
</feature>
<keyword evidence="3" id="KW-1185">Reference proteome</keyword>
<evidence type="ECO:0000256" key="1">
    <source>
        <dbReference type="SAM" id="MobiDB-lite"/>
    </source>
</evidence>
<proteinExistence type="predicted"/>
<evidence type="ECO:0000313" key="2">
    <source>
        <dbReference type="EMBL" id="KAI0506977.1"/>
    </source>
</evidence>
<name>A0A8T3B6H4_DENNO</name>
<feature type="compositionally biased region" description="Polar residues" evidence="1">
    <location>
        <begin position="13"/>
        <end position="32"/>
    </location>
</feature>
<protein>
    <submittedName>
        <fullName evidence="2">Uncharacterized protein</fullName>
    </submittedName>
</protein>
<gene>
    <name evidence="2" type="ORF">KFK09_013095</name>
</gene>